<dbReference type="InterPro" id="IPR002575">
    <property type="entry name" value="Aminoglycoside_PTrfase"/>
</dbReference>
<keyword evidence="3 8" id="KW-0791">Threonine biosynthesis</keyword>
<sequence>MAVFTDVSEAEIASFLAGYGLPAPDAVTGIAEGTENTNYKVMAGGRRFILTLYEARVNVADLPYFLSLMDEVAGAGLPAARPIRTLKGERLQAIAGRPAALIEFLPGRPNMDPSPRDAETAGSFLARFHRTTAHSSLHRPNTMGMTSWREMTARAGDALDRFGEGVRTELAETLKLLARFWPVGLPKGPIHADLFPDNLLLDHGEVSGIIDFYFACTDFFAYDLAITMNAYTPETGALDLTNAEAVLSGYDETYKLTDAERSALPVLLCGSALRFFLTRATDNIFAPESTLYTPKDPLPWLRLMRHHRARLEDEL</sequence>
<dbReference type="NCBIfam" id="TIGR00938">
    <property type="entry name" value="thrB_alt"/>
    <property type="match status" value="1"/>
</dbReference>
<evidence type="ECO:0000256" key="5">
    <source>
        <dbReference type="ARBA" id="ARBA00022777"/>
    </source>
</evidence>
<comment type="similarity">
    <text evidence="7 8">Belongs to the pseudomonas-type ThrB family.</text>
</comment>
<evidence type="ECO:0000313" key="12">
    <source>
        <dbReference type="Proteomes" id="UP001595607"/>
    </source>
</evidence>
<dbReference type="PANTHER" id="PTHR21064">
    <property type="entry name" value="AMINOGLYCOSIDE PHOSPHOTRANSFERASE DOMAIN-CONTAINING PROTEIN-RELATED"/>
    <property type="match status" value="1"/>
</dbReference>
<reference evidence="12" key="1">
    <citation type="journal article" date="2019" name="Int. J. Syst. Evol. Microbiol.">
        <title>The Global Catalogue of Microorganisms (GCM) 10K type strain sequencing project: providing services to taxonomists for standard genome sequencing and annotation.</title>
        <authorList>
            <consortium name="The Broad Institute Genomics Platform"/>
            <consortium name="The Broad Institute Genome Sequencing Center for Infectious Disease"/>
            <person name="Wu L."/>
            <person name="Ma J."/>
        </authorList>
    </citation>
    <scope>NUCLEOTIDE SEQUENCE [LARGE SCALE GENOMIC DNA]</scope>
    <source>
        <strain evidence="12">KCTC 22245</strain>
    </source>
</reference>
<gene>
    <name evidence="8 11" type="primary">thrB</name>
    <name evidence="11" type="ORF">ACFONP_02890</name>
</gene>
<dbReference type="HAMAP" id="MF_00301">
    <property type="entry name" value="Homoser_kinase_2"/>
    <property type="match status" value="1"/>
</dbReference>
<dbReference type="InterPro" id="IPR050249">
    <property type="entry name" value="Pseudomonas-type_ThrB"/>
</dbReference>
<dbReference type="CDD" id="cd05153">
    <property type="entry name" value="HomoserineK_II"/>
    <property type="match status" value="1"/>
</dbReference>
<dbReference type="PANTHER" id="PTHR21064:SF6">
    <property type="entry name" value="AMINOGLYCOSIDE PHOSPHOTRANSFERASE DOMAIN-CONTAINING PROTEIN"/>
    <property type="match status" value="1"/>
</dbReference>
<dbReference type="RefSeq" id="WP_189573134.1">
    <property type="nucleotide sequence ID" value="NZ_BMXU01000001.1"/>
</dbReference>
<feature type="domain" description="Aminoglycoside phosphotransferase" evidence="10">
    <location>
        <begin position="27"/>
        <end position="252"/>
    </location>
</feature>
<proteinExistence type="inferred from homology"/>
<evidence type="ECO:0000256" key="8">
    <source>
        <dbReference type="HAMAP-Rule" id="MF_00301"/>
    </source>
</evidence>
<dbReference type="Pfam" id="PF01636">
    <property type="entry name" value="APH"/>
    <property type="match status" value="1"/>
</dbReference>
<keyword evidence="5 8" id="KW-0418">Kinase</keyword>
<evidence type="ECO:0000256" key="7">
    <source>
        <dbReference type="ARBA" id="ARBA00038240"/>
    </source>
</evidence>
<accession>A0ABV7M8C9</accession>
<comment type="pathway">
    <text evidence="8">Amino-acid biosynthesis; L-threonine biosynthesis; L-threonine from L-aspartate: step 4/5.</text>
</comment>
<evidence type="ECO:0000256" key="6">
    <source>
        <dbReference type="ARBA" id="ARBA00022840"/>
    </source>
</evidence>
<organism evidence="11 12">
    <name type="scientific">Parvularcula lutaonensis</name>
    <dbReference type="NCBI Taxonomy" id="491923"/>
    <lineage>
        <taxon>Bacteria</taxon>
        <taxon>Pseudomonadati</taxon>
        <taxon>Pseudomonadota</taxon>
        <taxon>Alphaproteobacteria</taxon>
        <taxon>Parvularculales</taxon>
        <taxon>Parvularculaceae</taxon>
        <taxon>Parvularcula</taxon>
    </lineage>
</organism>
<evidence type="ECO:0000256" key="4">
    <source>
        <dbReference type="ARBA" id="ARBA00022741"/>
    </source>
</evidence>
<dbReference type="SUPFAM" id="SSF56112">
    <property type="entry name" value="Protein kinase-like (PK-like)"/>
    <property type="match status" value="1"/>
</dbReference>
<keyword evidence="2 8" id="KW-0808">Transferase</keyword>
<evidence type="ECO:0000313" key="11">
    <source>
        <dbReference type="EMBL" id="MFC3301678.1"/>
    </source>
</evidence>
<dbReference type="InterPro" id="IPR005280">
    <property type="entry name" value="Homoserine_kinase_II"/>
</dbReference>
<evidence type="ECO:0000256" key="1">
    <source>
        <dbReference type="ARBA" id="ARBA00022605"/>
    </source>
</evidence>
<evidence type="ECO:0000256" key="2">
    <source>
        <dbReference type="ARBA" id="ARBA00022679"/>
    </source>
</evidence>
<name>A0ABV7M8C9_9PROT</name>
<evidence type="ECO:0000259" key="10">
    <source>
        <dbReference type="Pfam" id="PF01636"/>
    </source>
</evidence>
<evidence type="ECO:0000256" key="9">
    <source>
        <dbReference type="NCBIfam" id="TIGR00938"/>
    </source>
</evidence>
<dbReference type="Gene3D" id="3.30.200.20">
    <property type="entry name" value="Phosphorylase Kinase, domain 1"/>
    <property type="match status" value="1"/>
</dbReference>
<keyword evidence="1 8" id="KW-0028">Amino-acid biosynthesis</keyword>
<dbReference type="InterPro" id="IPR011009">
    <property type="entry name" value="Kinase-like_dom_sf"/>
</dbReference>
<evidence type="ECO:0000256" key="3">
    <source>
        <dbReference type="ARBA" id="ARBA00022697"/>
    </source>
</evidence>
<dbReference type="Gene3D" id="3.90.1200.10">
    <property type="match status" value="1"/>
</dbReference>
<keyword evidence="6 8" id="KW-0067">ATP-binding</keyword>
<keyword evidence="4 8" id="KW-0547">Nucleotide-binding</keyword>
<dbReference type="EMBL" id="JBHRVA010000002">
    <property type="protein sequence ID" value="MFC3301678.1"/>
    <property type="molecule type" value="Genomic_DNA"/>
</dbReference>
<keyword evidence="12" id="KW-1185">Reference proteome</keyword>
<comment type="catalytic activity">
    <reaction evidence="8">
        <text>L-homoserine + ATP = O-phospho-L-homoserine + ADP + H(+)</text>
        <dbReference type="Rhea" id="RHEA:13985"/>
        <dbReference type="ChEBI" id="CHEBI:15378"/>
        <dbReference type="ChEBI" id="CHEBI:30616"/>
        <dbReference type="ChEBI" id="CHEBI:57476"/>
        <dbReference type="ChEBI" id="CHEBI:57590"/>
        <dbReference type="ChEBI" id="CHEBI:456216"/>
        <dbReference type="EC" id="2.7.1.39"/>
    </reaction>
</comment>
<comment type="caution">
    <text evidence="11">The sequence shown here is derived from an EMBL/GenBank/DDBJ whole genome shotgun (WGS) entry which is preliminary data.</text>
</comment>
<dbReference type="NCBIfam" id="NF003558">
    <property type="entry name" value="PRK05231.1"/>
    <property type="match status" value="1"/>
</dbReference>
<dbReference type="EC" id="2.7.1.39" evidence="8 9"/>
<dbReference type="GO" id="GO:0004413">
    <property type="term" value="F:homoserine kinase activity"/>
    <property type="evidence" value="ECO:0007669"/>
    <property type="project" value="UniProtKB-EC"/>
</dbReference>
<protein>
    <recommendedName>
        <fullName evidence="8 9">Homoserine kinase</fullName>
        <shortName evidence="8">HK</shortName>
        <shortName evidence="8">HSK</shortName>
        <ecNumber evidence="8 9">2.7.1.39</ecNumber>
    </recommendedName>
</protein>
<dbReference type="Proteomes" id="UP001595607">
    <property type="component" value="Unassembled WGS sequence"/>
</dbReference>